<comment type="similarity">
    <text evidence="8">In the N-terminal section; belongs to the long-chain O-acyltransferase family.</text>
</comment>
<evidence type="ECO:0000259" key="13">
    <source>
        <dbReference type="Pfam" id="PF06974"/>
    </source>
</evidence>
<dbReference type="Proteomes" id="UP001345219">
    <property type="component" value="Chromosome 15"/>
</dbReference>
<comment type="catalytic activity">
    <reaction evidence="9">
        <text>a long chain fatty alcohol + a fatty acyl-CoA = a long-chain alcohol wax ester + CoA</text>
        <dbReference type="Rhea" id="RHEA:38443"/>
        <dbReference type="ChEBI" id="CHEBI:17135"/>
        <dbReference type="ChEBI" id="CHEBI:57287"/>
        <dbReference type="ChEBI" id="CHEBI:77636"/>
        <dbReference type="ChEBI" id="CHEBI:235323"/>
        <dbReference type="EC" id="2.3.1.75"/>
    </reaction>
</comment>
<evidence type="ECO:0000313" key="14">
    <source>
        <dbReference type="EMBL" id="KAK4758939.1"/>
    </source>
</evidence>
<comment type="pathway">
    <text evidence="3">Glycerolipid metabolism; triacylglycerol biosynthesis.</text>
</comment>
<dbReference type="InterPro" id="IPR009721">
    <property type="entry name" value="O-acyltransferase_WSD1_C"/>
</dbReference>
<evidence type="ECO:0000256" key="4">
    <source>
        <dbReference type="ARBA" id="ARBA00005189"/>
    </source>
</evidence>
<dbReference type="PANTHER" id="PTHR31650">
    <property type="entry name" value="O-ACYLTRANSFERASE (WSD1-LIKE) FAMILY PROTEIN"/>
    <property type="match status" value="1"/>
</dbReference>
<evidence type="ECO:0000256" key="2">
    <source>
        <dbReference type="ARBA" id="ARBA00004586"/>
    </source>
</evidence>
<name>A0AAN7K5Q7_9MYRT</name>
<gene>
    <name evidence="14" type="ORF">SAY87_020240</name>
</gene>
<evidence type="ECO:0000256" key="5">
    <source>
        <dbReference type="ARBA" id="ARBA00022679"/>
    </source>
</evidence>
<dbReference type="GO" id="GO:0019432">
    <property type="term" value="P:triglyceride biosynthetic process"/>
    <property type="evidence" value="ECO:0007669"/>
    <property type="project" value="TreeGrafter"/>
</dbReference>
<keyword evidence="7" id="KW-0012">Acyltransferase</keyword>
<dbReference type="GO" id="GO:0005886">
    <property type="term" value="C:plasma membrane"/>
    <property type="evidence" value="ECO:0007669"/>
    <property type="project" value="UniProtKB-SubCell"/>
</dbReference>
<dbReference type="GO" id="GO:0005789">
    <property type="term" value="C:endoplasmic reticulum membrane"/>
    <property type="evidence" value="ECO:0007669"/>
    <property type="project" value="UniProtKB-SubCell"/>
</dbReference>
<evidence type="ECO:0000256" key="11">
    <source>
        <dbReference type="SAM" id="MobiDB-lite"/>
    </source>
</evidence>
<feature type="region of interest" description="Disordered" evidence="11">
    <location>
        <begin position="1"/>
        <end position="24"/>
    </location>
</feature>
<dbReference type="EMBL" id="JAXIOK010000012">
    <property type="protein sequence ID" value="KAK4758939.1"/>
    <property type="molecule type" value="Genomic_DNA"/>
</dbReference>
<comment type="pathway">
    <text evidence="4">Lipid metabolism.</text>
</comment>
<keyword evidence="5" id="KW-0808">Transferase</keyword>
<dbReference type="GO" id="GO:0004144">
    <property type="term" value="F:diacylglycerol O-acyltransferase activity"/>
    <property type="evidence" value="ECO:0007669"/>
    <property type="project" value="UniProtKB-EC"/>
</dbReference>
<dbReference type="InterPro" id="IPR045034">
    <property type="entry name" value="O-acyltransferase_WSD1-like"/>
</dbReference>
<comment type="caution">
    <text evidence="14">The sequence shown here is derived from an EMBL/GenBank/DDBJ whole genome shotgun (WGS) entry which is preliminary data.</text>
</comment>
<evidence type="ECO:0000256" key="9">
    <source>
        <dbReference type="ARBA" id="ARBA00047604"/>
    </source>
</evidence>
<feature type="domain" description="O-acyltransferase WSD1-like N-terminal" evidence="12">
    <location>
        <begin position="82"/>
        <end position="273"/>
    </location>
</feature>
<proteinExistence type="inferred from homology"/>
<evidence type="ECO:0000313" key="15">
    <source>
        <dbReference type="Proteomes" id="UP001345219"/>
    </source>
</evidence>
<sequence length="490" mass="54345">MSSHRMSEYLADSEDAGGSEPASPMAQYMNNSVLSISVLAVLEFEVPLDDLESQVFPLLRDIFLPISPRFSSIMITGSNGIWKWKRVHVTLEDHFHIVEMSPSSSPSENSEFLRDYLTRLALAPFPKNRPLWEIHAIRYPTTEATATLIFKLHHSLGDGYSLMGALLSCLQRADDPSLPLTFPYVDKPKSSSGTKSKLKSLGAVPKMFSLMLNTMRDFSVSLLKSTCLEDDLSPIHSGDDGVEFRPFVSATTDFSMEAIKQVKSRLHVTINDIICGMVFLGIRLYMQKQYCSEPTGDCARTTALVLLNTRSLRAYKTVQEMAQPACKSPWGNRFSFLHVSVPKLTDSTAVNPLKFVYLAHKLIKRKRSSLAVYLTGHLLHLVRKLRGPEAAARYMHNSIKNTSISITNLMGPNEQMALCQHPIKGLYSMTVGVPQSLAVSIVTYNGRARIGIAAEKGFIDSQKLALCIDDAFMMISQATLISPAISSDNN</sequence>
<evidence type="ECO:0000259" key="12">
    <source>
        <dbReference type="Pfam" id="PF03007"/>
    </source>
</evidence>
<dbReference type="Pfam" id="PF06974">
    <property type="entry name" value="WS_DGAT_C"/>
    <property type="match status" value="1"/>
</dbReference>
<dbReference type="InterPro" id="IPR004255">
    <property type="entry name" value="O-acyltransferase_WSD1_N"/>
</dbReference>
<evidence type="ECO:0000256" key="6">
    <source>
        <dbReference type="ARBA" id="ARBA00022824"/>
    </source>
</evidence>
<evidence type="ECO:0000256" key="3">
    <source>
        <dbReference type="ARBA" id="ARBA00004771"/>
    </source>
</evidence>
<comment type="subcellular location">
    <subcellularLocation>
        <location evidence="1">Cell membrane</location>
        <topology evidence="1">Single-pass membrane protein</topology>
    </subcellularLocation>
    <subcellularLocation>
        <location evidence="2">Endoplasmic reticulum membrane</location>
    </subcellularLocation>
</comment>
<dbReference type="Pfam" id="PF03007">
    <property type="entry name" value="WS_DGAT_cat"/>
    <property type="match status" value="1"/>
</dbReference>
<protein>
    <recommendedName>
        <fullName evidence="16">Diacylglycerol O-acyltransferase</fullName>
    </recommendedName>
</protein>
<evidence type="ECO:0008006" key="16">
    <source>
        <dbReference type="Google" id="ProtNLM"/>
    </source>
</evidence>
<dbReference type="SUPFAM" id="SSF52777">
    <property type="entry name" value="CoA-dependent acyltransferases"/>
    <property type="match status" value="1"/>
</dbReference>
<organism evidence="14 15">
    <name type="scientific">Trapa incisa</name>
    <dbReference type="NCBI Taxonomy" id="236973"/>
    <lineage>
        <taxon>Eukaryota</taxon>
        <taxon>Viridiplantae</taxon>
        <taxon>Streptophyta</taxon>
        <taxon>Embryophyta</taxon>
        <taxon>Tracheophyta</taxon>
        <taxon>Spermatophyta</taxon>
        <taxon>Magnoliopsida</taxon>
        <taxon>eudicotyledons</taxon>
        <taxon>Gunneridae</taxon>
        <taxon>Pentapetalae</taxon>
        <taxon>rosids</taxon>
        <taxon>malvids</taxon>
        <taxon>Myrtales</taxon>
        <taxon>Lythraceae</taxon>
        <taxon>Trapa</taxon>
    </lineage>
</organism>
<evidence type="ECO:0000256" key="7">
    <source>
        <dbReference type="ARBA" id="ARBA00023315"/>
    </source>
</evidence>
<evidence type="ECO:0000256" key="10">
    <source>
        <dbReference type="ARBA" id="ARBA00048109"/>
    </source>
</evidence>
<accession>A0AAN7K5Q7</accession>
<dbReference type="GO" id="GO:0047196">
    <property type="term" value="F:long-chain-alcohol O-fatty-acyltransferase activity"/>
    <property type="evidence" value="ECO:0007669"/>
    <property type="project" value="UniProtKB-EC"/>
</dbReference>
<evidence type="ECO:0000256" key="8">
    <source>
        <dbReference type="ARBA" id="ARBA00024360"/>
    </source>
</evidence>
<dbReference type="PANTHER" id="PTHR31650:SF78">
    <property type="entry name" value="DIACYLGLYCEROL O-ACYLTRANSFERASE"/>
    <property type="match status" value="1"/>
</dbReference>
<keyword evidence="6" id="KW-0256">Endoplasmic reticulum</keyword>
<keyword evidence="15" id="KW-1185">Reference proteome</keyword>
<evidence type="ECO:0000256" key="1">
    <source>
        <dbReference type="ARBA" id="ARBA00004162"/>
    </source>
</evidence>
<feature type="domain" description="O-acyltransferase WSD1 C-terminal" evidence="13">
    <location>
        <begin position="330"/>
        <end position="475"/>
    </location>
</feature>
<reference evidence="14 15" key="1">
    <citation type="journal article" date="2023" name="Hortic Res">
        <title>Pangenome of water caltrop reveals structural variations and asymmetric subgenome divergence after allopolyploidization.</title>
        <authorList>
            <person name="Zhang X."/>
            <person name="Chen Y."/>
            <person name="Wang L."/>
            <person name="Yuan Y."/>
            <person name="Fang M."/>
            <person name="Shi L."/>
            <person name="Lu R."/>
            <person name="Comes H.P."/>
            <person name="Ma Y."/>
            <person name="Chen Y."/>
            <person name="Huang G."/>
            <person name="Zhou Y."/>
            <person name="Zheng Z."/>
            <person name="Qiu Y."/>
        </authorList>
    </citation>
    <scope>NUCLEOTIDE SEQUENCE [LARGE SCALE GENOMIC DNA]</scope>
    <source>
        <tissue evidence="14">Roots</tissue>
    </source>
</reference>
<dbReference type="AlphaFoldDB" id="A0AAN7K5Q7"/>
<comment type="catalytic activity">
    <reaction evidence="10">
        <text>an acyl-CoA + a 1,2-diacyl-sn-glycerol = a triacyl-sn-glycerol + CoA</text>
        <dbReference type="Rhea" id="RHEA:10868"/>
        <dbReference type="ChEBI" id="CHEBI:17815"/>
        <dbReference type="ChEBI" id="CHEBI:57287"/>
        <dbReference type="ChEBI" id="CHEBI:58342"/>
        <dbReference type="ChEBI" id="CHEBI:64615"/>
        <dbReference type="EC" id="2.3.1.20"/>
    </reaction>
</comment>